<dbReference type="OrthoDB" id="2194542at2"/>
<gene>
    <name evidence="2" type="ORF">EEL30_24010</name>
</gene>
<accession>A0A502H6I5</accession>
<keyword evidence="3" id="KW-1185">Reference proteome</keyword>
<proteinExistence type="predicted"/>
<organism evidence="2 3">
    <name type="scientific">Brevibacillus laterosporus</name>
    <name type="common">Bacillus laterosporus</name>
    <dbReference type="NCBI Taxonomy" id="1465"/>
    <lineage>
        <taxon>Bacteria</taxon>
        <taxon>Bacillati</taxon>
        <taxon>Bacillota</taxon>
        <taxon>Bacilli</taxon>
        <taxon>Bacillales</taxon>
        <taxon>Paenibacillaceae</taxon>
        <taxon>Brevibacillus</taxon>
    </lineage>
</organism>
<protein>
    <recommendedName>
        <fullName evidence="1">Putative amidase domain-containing protein</fullName>
    </recommendedName>
</protein>
<feature type="domain" description="Putative amidase" evidence="1">
    <location>
        <begin position="223"/>
        <end position="382"/>
    </location>
</feature>
<dbReference type="Pfam" id="PF12671">
    <property type="entry name" value="Amidase_6"/>
    <property type="match status" value="1"/>
</dbReference>
<dbReference type="PANTHER" id="PTHR40032">
    <property type="entry name" value="EXPORTED PROTEIN-RELATED"/>
    <property type="match status" value="1"/>
</dbReference>
<dbReference type="Proteomes" id="UP000319432">
    <property type="component" value="Chromosome"/>
</dbReference>
<name>A0A502H6I5_BRELA</name>
<dbReference type="AlphaFoldDB" id="A0A502H6I5"/>
<dbReference type="PANTHER" id="PTHR40032:SF1">
    <property type="entry name" value="EXPORTED PROTEIN"/>
    <property type="match status" value="1"/>
</dbReference>
<evidence type="ECO:0000313" key="2">
    <source>
        <dbReference type="EMBL" id="QDX95085.1"/>
    </source>
</evidence>
<evidence type="ECO:0000259" key="1">
    <source>
        <dbReference type="Pfam" id="PF12671"/>
    </source>
</evidence>
<dbReference type="InterPro" id="IPR024301">
    <property type="entry name" value="Amidase_6"/>
</dbReference>
<sequence length="406" mass="46620">MKKSILFLSVLGLALSPVTSLASSNKQSDENKITSQLQSYFDTELSSIENKDKDSLQDLRNMFDNDNKEVQEIVDYEIERAKFLIDSHNEDGTKINGFKNKIDIKNIEVKGDTANVTLSLTQNIEYSFLKDTFENEIDHKVELINQNGEWLIVKDEYMDNLKELFDVGTDFKRLGKETVSLEQTKEENIPQTWAEKRAKIERTGEVSMFKIPGDRWDGYSASDREDAVYYAKKYTDSSNTTSTSNYNNSQFKAYGDTDCQNFVSQAIWYGLGGRDSSTKDYPMRSDWWANKKGETSTWNWTGTKYFYKFITRNDSNDDYGIQGGASSSPKLIEAGDFIYVPGHVMFVTRVDDDNNNDKTDYEEIYISAHTNNQKNKNLKALYGGASPSKLDMEFMLIYGNKWNEEE</sequence>
<evidence type="ECO:0000313" key="3">
    <source>
        <dbReference type="Proteomes" id="UP000319432"/>
    </source>
</evidence>
<dbReference type="EMBL" id="CP033464">
    <property type="protein sequence ID" value="QDX95085.1"/>
    <property type="molecule type" value="Genomic_DNA"/>
</dbReference>
<reference evidence="2 3" key="1">
    <citation type="submission" date="2018-11" db="EMBL/GenBank/DDBJ databases">
        <title>Phylogenetic determinants of toxin gene distribution in genomes of Brevibacillus laterosporus.</title>
        <authorList>
            <person name="Glare T.R."/>
            <person name="Durrant A."/>
            <person name="Berry C."/>
            <person name="Palma L."/>
            <person name="Ormskirk M."/>
            <person name="Cox M.O."/>
        </authorList>
    </citation>
    <scope>NUCLEOTIDE SEQUENCE [LARGE SCALE GENOMIC DNA]</scope>
    <source>
        <strain evidence="2 3">1821L</strain>
    </source>
</reference>